<evidence type="ECO:0000256" key="3">
    <source>
        <dbReference type="ARBA" id="ARBA00022692"/>
    </source>
</evidence>
<evidence type="ECO:0000256" key="1">
    <source>
        <dbReference type="ARBA" id="ARBA00004141"/>
    </source>
</evidence>
<evidence type="ECO:0000313" key="7">
    <source>
        <dbReference type="EMBL" id="KAF6438293.1"/>
    </source>
</evidence>
<protein>
    <submittedName>
        <fullName evidence="7">Membrane spanning 4-domains A5</fullName>
    </submittedName>
</protein>
<dbReference type="AlphaFoldDB" id="A0A7J8ESE0"/>
<gene>
    <name evidence="7" type="ORF">HJG59_012521</name>
</gene>
<comment type="similarity">
    <text evidence="2">Belongs to the MS4A family.</text>
</comment>
<organism evidence="7 8">
    <name type="scientific">Molossus molossus</name>
    <name type="common">Pallas' mastiff bat</name>
    <name type="synonym">Vespertilio molossus</name>
    <dbReference type="NCBI Taxonomy" id="27622"/>
    <lineage>
        <taxon>Eukaryota</taxon>
        <taxon>Metazoa</taxon>
        <taxon>Chordata</taxon>
        <taxon>Craniata</taxon>
        <taxon>Vertebrata</taxon>
        <taxon>Euteleostomi</taxon>
        <taxon>Mammalia</taxon>
        <taxon>Eutheria</taxon>
        <taxon>Laurasiatheria</taxon>
        <taxon>Chiroptera</taxon>
        <taxon>Yangochiroptera</taxon>
        <taxon>Molossidae</taxon>
        <taxon>Molossus</taxon>
    </lineage>
</organism>
<keyword evidence="3 6" id="KW-0812">Transmembrane</keyword>
<feature type="transmembrane region" description="Helical" evidence="6">
    <location>
        <begin position="179"/>
        <end position="199"/>
    </location>
</feature>
<dbReference type="InterPro" id="IPR007237">
    <property type="entry name" value="CD20-like"/>
</dbReference>
<feature type="transmembrane region" description="Helical" evidence="6">
    <location>
        <begin position="100"/>
        <end position="121"/>
    </location>
</feature>
<feature type="transmembrane region" description="Helical" evidence="6">
    <location>
        <begin position="141"/>
        <end position="159"/>
    </location>
</feature>
<proteinExistence type="inferred from homology"/>
<dbReference type="InParanoid" id="A0A7J8ESE0"/>
<name>A0A7J8ESE0_MOLMO</name>
<evidence type="ECO:0000256" key="5">
    <source>
        <dbReference type="ARBA" id="ARBA00023136"/>
    </source>
</evidence>
<comment type="subcellular location">
    <subcellularLocation>
        <location evidence="1">Membrane</location>
        <topology evidence="1">Multi-pass membrane protein</topology>
    </subcellularLocation>
</comment>
<keyword evidence="5 6" id="KW-0472">Membrane</keyword>
<evidence type="ECO:0000256" key="6">
    <source>
        <dbReference type="SAM" id="Phobius"/>
    </source>
</evidence>
<accession>A0A7J8ESE0</accession>
<dbReference type="GO" id="GO:0005886">
    <property type="term" value="C:plasma membrane"/>
    <property type="evidence" value="ECO:0007669"/>
    <property type="project" value="TreeGrafter"/>
</dbReference>
<reference evidence="7 8" key="1">
    <citation type="journal article" date="2020" name="Nature">
        <title>Six reference-quality genomes reveal evolution of bat adaptations.</title>
        <authorList>
            <person name="Jebb D."/>
            <person name="Huang Z."/>
            <person name="Pippel M."/>
            <person name="Hughes G.M."/>
            <person name="Lavrichenko K."/>
            <person name="Devanna P."/>
            <person name="Winkler S."/>
            <person name="Jermiin L.S."/>
            <person name="Skirmuntt E.C."/>
            <person name="Katzourakis A."/>
            <person name="Burkitt-Gray L."/>
            <person name="Ray D.A."/>
            <person name="Sullivan K.A.M."/>
            <person name="Roscito J.G."/>
            <person name="Kirilenko B.M."/>
            <person name="Davalos L.M."/>
            <person name="Corthals A.P."/>
            <person name="Power M.L."/>
            <person name="Jones G."/>
            <person name="Ransome R.D."/>
            <person name="Dechmann D.K.N."/>
            <person name="Locatelli A.G."/>
            <person name="Puechmaille S.J."/>
            <person name="Fedrigo O."/>
            <person name="Jarvis E.D."/>
            <person name="Hiller M."/>
            <person name="Vernes S.C."/>
            <person name="Myers E.W."/>
            <person name="Teeling E.C."/>
        </authorList>
    </citation>
    <scope>NUCLEOTIDE SEQUENCE [LARGE SCALE GENOMIC DNA]</scope>
    <source>
        <strain evidence="7">MMolMol1</strain>
        <tissue evidence="7">Muscle</tissue>
    </source>
</reference>
<evidence type="ECO:0000313" key="8">
    <source>
        <dbReference type="Proteomes" id="UP000550707"/>
    </source>
</evidence>
<feature type="transmembrane region" description="Helical" evidence="6">
    <location>
        <begin position="65"/>
        <end position="88"/>
    </location>
</feature>
<dbReference type="PANTHER" id="PTHR23320:SF54">
    <property type="entry name" value="MEMBRANE-SPANNING 4-DOMAINS SUBFAMILY A MEMBER 5"/>
    <property type="match status" value="1"/>
</dbReference>
<comment type="caution">
    <text evidence="7">The sequence shown here is derived from an EMBL/GenBank/DDBJ whole genome shotgun (WGS) entry which is preliminary data.</text>
</comment>
<keyword evidence="4 6" id="KW-1133">Transmembrane helix</keyword>
<dbReference type="PANTHER" id="PTHR23320">
    <property type="entry name" value="MEMBRANE-SPANNING 4-DOMAINS SUBFAMILY A MS4A -RELATED"/>
    <property type="match status" value="1"/>
</dbReference>
<keyword evidence="8" id="KW-1185">Reference proteome</keyword>
<dbReference type="Proteomes" id="UP000550707">
    <property type="component" value="Unassembled WGS sequence"/>
</dbReference>
<evidence type="ECO:0000256" key="4">
    <source>
        <dbReference type="ARBA" id="ARBA00022989"/>
    </source>
</evidence>
<evidence type="ECO:0000256" key="2">
    <source>
        <dbReference type="ARBA" id="ARBA00009565"/>
    </source>
</evidence>
<dbReference type="EMBL" id="JACASF010000013">
    <property type="protein sequence ID" value="KAF6438293.1"/>
    <property type="molecule type" value="Genomic_DNA"/>
</dbReference>
<sequence>MDSSTSHNPVFIIFPPEVTVSEFHSMKNTTTDYESTMPFPKLLTTKIKIFGQPELTRTEIGTKKLGAVMTIQILLGVMNFSFGVIFLFTFEKPYPRFPFIFVTGYPFWSSILFIYSGACLVALERRCTETLMKMSRTMNCFSVLAAAAGIILLVFGFSLDQDYLCGYSGQVSQCKAVNTLFIGILILLIAFSTIELLIAMSFSILSRSFDCCDCEEWC</sequence>
<dbReference type="InterPro" id="IPR030417">
    <property type="entry name" value="MS4A"/>
</dbReference>
<dbReference type="Pfam" id="PF04103">
    <property type="entry name" value="CD20"/>
    <property type="match status" value="1"/>
</dbReference>
<dbReference type="GO" id="GO:0007166">
    <property type="term" value="P:cell surface receptor signaling pathway"/>
    <property type="evidence" value="ECO:0007669"/>
    <property type="project" value="TreeGrafter"/>
</dbReference>